<dbReference type="OrthoDB" id="3631190at2"/>
<sequence length="224" mass="23069">MNEPTAAADRLGRRRFLSITGGLVAAASVGLAAPGAASAAPGGHPTAPVAGRPVQARPDRVATYQIEGSDASVALPAGPAAAVLLHVARRFHYEIGTLRAGDVTGYATGPSAGDPFEAVYRAGTALAIRPSMYPAGATGGLFPHEVAIVRDVLAECEGVVRWGGDHPKTPKEGHFQLDVPPRDPALERVARKLGGQGAGAPADPFTPDRRRAAERLAERQVAGR</sequence>
<feature type="region of interest" description="Disordered" evidence="1">
    <location>
        <begin position="164"/>
        <end position="183"/>
    </location>
</feature>
<evidence type="ECO:0000313" key="3">
    <source>
        <dbReference type="EMBL" id="RKT52850.1"/>
    </source>
</evidence>
<dbReference type="Proteomes" id="UP000282084">
    <property type="component" value="Unassembled WGS sequence"/>
</dbReference>
<dbReference type="InterPro" id="IPR006311">
    <property type="entry name" value="TAT_signal"/>
</dbReference>
<organism evidence="3 4">
    <name type="scientific">Saccharothrix australiensis</name>
    <dbReference type="NCBI Taxonomy" id="2072"/>
    <lineage>
        <taxon>Bacteria</taxon>
        <taxon>Bacillati</taxon>
        <taxon>Actinomycetota</taxon>
        <taxon>Actinomycetes</taxon>
        <taxon>Pseudonocardiales</taxon>
        <taxon>Pseudonocardiaceae</taxon>
        <taxon>Saccharothrix</taxon>
    </lineage>
</organism>
<accession>A0A495VVD6</accession>
<dbReference type="PROSITE" id="PS51318">
    <property type="entry name" value="TAT"/>
    <property type="match status" value="1"/>
</dbReference>
<feature type="chain" id="PRO_5038598505" evidence="2">
    <location>
        <begin position="33"/>
        <end position="224"/>
    </location>
</feature>
<gene>
    <name evidence="3" type="ORF">C8E97_1389</name>
</gene>
<evidence type="ECO:0000313" key="4">
    <source>
        <dbReference type="Proteomes" id="UP000282084"/>
    </source>
</evidence>
<evidence type="ECO:0000256" key="2">
    <source>
        <dbReference type="SAM" id="SignalP"/>
    </source>
</evidence>
<keyword evidence="2" id="KW-0732">Signal</keyword>
<feature type="signal peptide" evidence="2">
    <location>
        <begin position="1"/>
        <end position="32"/>
    </location>
</feature>
<dbReference type="AlphaFoldDB" id="A0A495VVD6"/>
<dbReference type="RefSeq" id="WP_121002707.1">
    <property type="nucleotide sequence ID" value="NZ_RBXO01000001.1"/>
</dbReference>
<evidence type="ECO:0000256" key="1">
    <source>
        <dbReference type="SAM" id="MobiDB-lite"/>
    </source>
</evidence>
<proteinExistence type="predicted"/>
<dbReference type="EMBL" id="RBXO01000001">
    <property type="protein sequence ID" value="RKT52850.1"/>
    <property type="molecule type" value="Genomic_DNA"/>
</dbReference>
<name>A0A495VVD6_9PSEU</name>
<protein>
    <submittedName>
        <fullName evidence="3">Uncharacterized protein</fullName>
    </submittedName>
</protein>
<reference evidence="3 4" key="1">
    <citation type="submission" date="2018-10" db="EMBL/GenBank/DDBJ databases">
        <title>Sequencing the genomes of 1000 actinobacteria strains.</title>
        <authorList>
            <person name="Klenk H.-P."/>
        </authorList>
    </citation>
    <scope>NUCLEOTIDE SEQUENCE [LARGE SCALE GENOMIC DNA]</scope>
    <source>
        <strain evidence="3 4">DSM 43800</strain>
    </source>
</reference>
<comment type="caution">
    <text evidence="3">The sequence shown here is derived from an EMBL/GenBank/DDBJ whole genome shotgun (WGS) entry which is preliminary data.</text>
</comment>
<keyword evidence="4" id="KW-1185">Reference proteome</keyword>
<feature type="region of interest" description="Disordered" evidence="1">
    <location>
        <begin position="189"/>
        <end position="208"/>
    </location>
</feature>